<evidence type="ECO:0000259" key="3">
    <source>
        <dbReference type="PROSITE" id="PS50110"/>
    </source>
</evidence>
<dbReference type="PANTHER" id="PTHR44591:SF3">
    <property type="entry name" value="RESPONSE REGULATORY DOMAIN-CONTAINING PROTEIN"/>
    <property type="match status" value="1"/>
</dbReference>
<dbReference type="RefSeq" id="WP_344799931.1">
    <property type="nucleotide sequence ID" value="NZ_BAABBN010000012.1"/>
</dbReference>
<keyword evidence="1 2" id="KW-0597">Phosphoprotein</keyword>
<dbReference type="CDD" id="cd00156">
    <property type="entry name" value="REC"/>
    <property type="match status" value="1"/>
</dbReference>
<evidence type="ECO:0000313" key="4">
    <source>
        <dbReference type="EMBL" id="GAA3935776.1"/>
    </source>
</evidence>
<dbReference type="InterPro" id="IPR050595">
    <property type="entry name" value="Bact_response_regulator"/>
</dbReference>
<accession>A0ABP7N5E7</accession>
<dbReference type="PROSITE" id="PS50110">
    <property type="entry name" value="RESPONSE_REGULATORY"/>
    <property type="match status" value="1"/>
</dbReference>
<dbReference type="InterPro" id="IPR011006">
    <property type="entry name" value="CheY-like_superfamily"/>
</dbReference>
<dbReference type="Proteomes" id="UP001501565">
    <property type="component" value="Unassembled WGS sequence"/>
</dbReference>
<sequence length="138" mass="15364">MIFTHKVLIVGDQQSIKMLVSNILSDYDESLDIALVNDGRQALISIAHHLPDLVITDLDMPNMDGMELINYLMNISSRPKIIVLVDYKLPSKQKTSAFSNHVIERSGADYRLSKSDIRTGLIPCVAKCFSHNYAGLSS</sequence>
<dbReference type="PANTHER" id="PTHR44591">
    <property type="entry name" value="STRESS RESPONSE REGULATOR PROTEIN 1"/>
    <property type="match status" value="1"/>
</dbReference>
<proteinExistence type="predicted"/>
<comment type="caution">
    <text evidence="4">The sequence shown here is derived from an EMBL/GenBank/DDBJ whole genome shotgun (WGS) entry which is preliminary data.</text>
</comment>
<evidence type="ECO:0000256" key="2">
    <source>
        <dbReference type="PROSITE-ProRule" id="PRU00169"/>
    </source>
</evidence>
<organism evidence="4 5">
    <name type="scientific">Litoribacillus peritrichatus</name>
    <dbReference type="NCBI Taxonomy" id="718191"/>
    <lineage>
        <taxon>Bacteria</taxon>
        <taxon>Pseudomonadati</taxon>
        <taxon>Pseudomonadota</taxon>
        <taxon>Gammaproteobacteria</taxon>
        <taxon>Oceanospirillales</taxon>
        <taxon>Oceanospirillaceae</taxon>
        <taxon>Litoribacillus</taxon>
    </lineage>
</organism>
<dbReference type="InterPro" id="IPR001789">
    <property type="entry name" value="Sig_transdc_resp-reg_receiver"/>
</dbReference>
<evidence type="ECO:0000256" key="1">
    <source>
        <dbReference type="ARBA" id="ARBA00022553"/>
    </source>
</evidence>
<dbReference type="Gene3D" id="3.40.50.2300">
    <property type="match status" value="1"/>
</dbReference>
<protein>
    <recommendedName>
        <fullName evidence="3">Response regulatory domain-containing protein</fullName>
    </recommendedName>
</protein>
<dbReference type="SUPFAM" id="SSF52172">
    <property type="entry name" value="CheY-like"/>
    <property type="match status" value="1"/>
</dbReference>
<dbReference type="EMBL" id="BAABBN010000012">
    <property type="protein sequence ID" value="GAA3935776.1"/>
    <property type="molecule type" value="Genomic_DNA"/>
</dbReference>
<dbReference type="Pfam" id="PF00072">
    <property type="entry name" value="Response_reg"/>
    <property type="match status" value="1"/>
</dbReference>
<keyword evidence="5" id="KW-1185">Reference proteome</keyword>
<evidence type="ECO:0000313" key="5">
    <source>
        <dbReference type="Proteomes" id="UP001501565"/>
    </source>
</evidence>
<reference evidence="5" key="1">
    <citation type="journal article" date="2019" name="Int. J. Syst. Evol. Microbiol.">
        <title>The Global Catalogue of Microorganisms (GCM) 10K type strain sequencing project: providing services to taxonomists for standard genome sequencing and annotation.</title>
        <authorList>
            <consortium name="The Broad Institute Genomics Platform"/>
            <consortium name="The Broad Institute Genome Sequencing Center for Infectious Disease"/>
            <person name="Wu L."/>
            <person name="Ma J."/>
        </authorList>
    </citation>
    <scope>NUCLEOTIDE SEQUENCE [LARGE SCALE GENOMIC DNA]</scope>
    <source>
        <strain evidence="5">JCM 17551</strain>
    </source>
</reference>
<gene>
    <name evidence="4" type="ORF">GCM10022277_35340</name>
</gene>
<name>A0ABP7N5E7_9GAMM</name>
<dbReference type="SMART" id="SM00448">
    <property type="entry name" value="REC"/>
    <property type="match status" value="1"/>
</dbReference>
<feature type="domain" description="Response regulatory" evidence="3">
    <location>
        <begin position="6"/>
        <end position="129"/>
    </location>
</feature>
<feature type="modified residue" description="4-aspartylphosphate" evidence="2">
    <location>
        <position position="57"/>
    </location>
</feature>